<feature type="region of interest" description="Disordered" evidence="1">
    <location>
        <begin position="135"/>
        <end position="227"/>
    </location>
</feature>
<dbReference type="Proteomes" id="UP000007875">
    <property type="component" value="Unassembled WGS sequence"/>
</dbReference>
<dbReference type="HOGENOM" id="CLU_969617_0_0_1"/>
<name>H2YX56_CIOSA</name>
<keyword evidence="3" id="KW-1185">Reference proteome</keyword>
<feature type="compositionally biased region" description="Polar residues" evidence="1">
    <location>
        <begin position="1"/>
        <end position="19"/>
    </location>
</feature>
<feature type="compositionally biased region" description="Polar residues" evidence="1">
    <location>
        <begin position="140"/>
        <end position="149"/>
    </location>
</feature>
<reference evidence="3" key="1">
    <citation type="submission" date="2003-08" db="EMBL/GenBank/DDBJ databases">
        <authorList>
            <person name="Birren B."/>
            <person name="Nusbaum C."/>
            <person name="Abebe A."/>
            <person name="Abouelleil A."/>
            <person name="Adekoya E."/>
            <person name="Ait-zahra M."/>
            <person name="Allen N."/>
            <person name="Allen T."/>
            <person name="An P."/>
            <person name="Anderson M."/>
            <person name="Anderson S."/>
            <person name="Arachchi H."/>
            <person name="Armbruster J."/>
            <person name="Bachantsang P."/>
            <person name="Baldwin J."/>
            <person name="Barry A."/>
            <person name="Bayul T."/>
            <person name="Blitshsteyn B."/>
            <person name="Bloom T."/>
            <person name="Blye J."/>
            <person name="Boguslavskiy L."/>
            <person name="Borowsky M."/>
            <person name="Boukhgalter B."/>
            <person name="Brunache A."/>
            <person name="Butler J."/>
            <person name="Calixte N."/>
            <person name="Calvo S."/>
            <person name="Camarata J."/>
            <person name="Campo K."/>
            <person name="Chang J."/>
            <person name="Cheshatsang Y."/>
            <person name="Citroen M."/>
            <person name="Collymore A."/>
            <person name="Considine T."/>
            <person name="Cook A."/>
            <person name="Cooke P."/>
            <person name="Corum B."/>
            <person name="Cuomo C."/>
            <person name="David R."/>
            <person name="Dawoe T."/>
            <person name="Degray S."/>
            <person name="Dodge S."/>
            <person name="Dooley K."/>
            <person name="Dorje P."/>
            <person name="Dorjee K."/>
            <person name="Dorris L."/>
            <person name="Duffey N."/>
            <person name="Dupes A."/>
            <person name="Elkins T."/>
            <person name="Engels R."/>
            <person name="Erickson J."/>
            <person name="Farina A."/>
            <person name="Faro S."/>
            <person name="Ferreira P."/>
            <person name="Fischer H."/>
            <person name="Fitzgerald M."/>
            <person name="Foley K."/>
            <person name="Gage D."/>
            <person name="Galagan J."/>
            <person name="Gearin G."/>
            <person name="Gnerre S."/>
            <person name="Gnirke A."/>
            <person name="Goyette A."/>
            <person name="Graham J."/>
            <person name="Grandbois E."/>
            <person name="Gyaltsen K."/>
            <person name="Hafez N."/>
            <person name="Hagopian D."/>
            <person name="Hagos B."/>
            <person name="Hall J."/>
            <person name="Hatcher B."/>
            <person name="Heller A."/>
            <person name="Higgins H."/>
            <person name="Honan T."/>
            <person name="Horn A."/>
            <person name="Houde N."/>
            <person name="Hughes L."/>
            <person name="Hulme W."/>
            <person name="Husby E."/>
            <person name="Iliev I."/>
            <person name="Jaffe D."/>
            <person name="Jones C."/>
            <person name="Kamal M."/>
            <person name="Kamat A."/>
            <person name="Kamvysselis M."/>
            <person name="Karlsson E."/>
            <person name="Kells C."/>
            <person name="Kieu A."/>
            <person name="Kisner P."/>
            <person name="Kodira C."/>
            <person name="Kulbokas E."/>
            <person name="Labutti K."/>
            <person name="Lama D."/>
            <person name="Landers T."/>
            <person name="Leger J."/>
            <person name="Levine S."/>
            <person name="Lewis D."/>
            <person name="Lewis T."/>
            <person name="Lindblad-toh K."/>
            <person name="Liu X."/>
            <person name="Lokyitsang T."/>
            <person name="Lokyitsang Y."/>
            <person name="Lucien O."/>
            <person name="Lui A."/>
            <person name="Ma L.J."/>
            <person name="Mabbitt R."/>
            <person name="Macdonald J."/>
            <person name="Maclean C."/>
            <person name="Major J."/>
            <person name="Manning J."/>
            <person name="Marabella R."/>
            <person name="Maru K."/>
            <person name="Matthews C."/>
            <person name="Mauceli E."/>
            <person name="Mccarthy M."/>
            <person name="Mcdonough S."/>
            <person name="Mcghee T."/>
            <person name="Meldrim J."/>
            <person name="Meneus L."/>
            <person name="Mesirov J."/>
            <person name="Mihalev A."/>
            <person name="Mihova T."/>
            <person name="Mikkelsen T."/>
            <person name="Mlenga V."/>
            <person name="Moru K."/>
            <person name="Mozes J."/>
            <person name="Mulrain L."/>
            <person name="Munson G."/>
            <person name="Naylor J."/>
            <person name="Newes C."/>
            <person name="Nguyen C."/>
            <person name="Nguyen N."/>
            <person name="Nguyen T."/>
            <person name="Nicol R."/>
            <person name="Nielsen C."/>
            <person name="Nizzari M."/>
            <person name="Norbu C."/>
            <person name="Norbu N."/>
            <person name="O'donnell P."/>
            <person name="Okoawo O."/>
            <person name="O'leary S."/>
            <person name="Omotosho B."/>
            <person name="O'neill K."/>
            <person name="Osman S."/>
            <person name="Parker S."/>
            <person name="Perrin D."/>
            <person name="Phunkhang P."/>
            <person name="Piqani B."/>
            <person name="Purcell S."/>
            <person name="Rachupka T."/>
            <person name="Ramasamy U."/>
            <person name="Rameau R."/>
            <person name="Ray V."/>
            <person name="Raymond C."/>
            <person name="Retta R."/>
            <person name="Richardson S."/>
            <person name="Rise C."/>
            <person name="Rodriguez J."/>
            <person name="Rogers J."/>
            <person name="Rogov P."/>
            <person name="Rutman M."/>
            <person name="Schupbach R."/>
            <person name="Seaman C."/>
            <person name="Settipalli S."/>
            <person name="Sharpe T."/>
            <person name="Sheridan J."/>
            <person name="Sherpa N."/>
            <person name="Shi J."/>
            <person name="Smirnov S."/>
            <person name="Smith C."/>
            <person name="Sougnez C."/>
            <person name="Spencer B."/>
            <person name="Stalker J."/>
            <person name="Stange-thomann N."/>
            <person name="Stavropoulos S."/>
            <person name="Stetson K."/>
            <person name="Stone C."/>
            <person name="Stone S."/>
            <person name="Stubbs M."/>
            <person name="Talamas J."/>
            <person name="Tchuinga P."/>
            <person name="Tenzing P."/>
            <person name="Tesfaye S."/>
            <person name="Theodore J."/>
            <person name="Thoulutsang Y."/>
            <person name="Topham K."/>
            <person name="Towey S."/>
            <person name="Tsamla T."/>
            <person name="Tsomo N."/>
            <person name="Vallee D."/>
            <person name="Vassiliev H."/>
            <person name="Venkataraman V."/>
            <person name="Vinson J."/>
            <person name="Vo A."/>
            <person name="Wade C."/>
            <person name="Wang S."/>
            <person name="Wangchuk T."/>
            <person name="Wangdi T."/>
            <person name="Whittaker C."/>
            <person name="Wilkinson J."/>
            <person name="Wu Y."/>
            <person name="Wyman D."/>
            <person name="Yadav S."/>
            <person name="Yang S."/>
            <person name="Yang X."/>
            <person name="Yeager S."/>
            <person name="Yee E."/>
            <person name="Young G."/>
            <person name="Zainoun J."/>
            <person name="Zembeck L."/>
            <person name="Zimmer A."/>
            <person name="Zody M."/>
            <person name="Lander E."/>
        </authorList>
    </citation>
    <scope>NUCLEOTIDE SEQUENCE [LARGE SCALE GENOMIC DNA]</scope>
</reference>
<proteinExistence type="predicted"/>
<organism evidence="2 3">
    <name type="scientific">Ciona savignyi</name>
    <name type="common">Pacific transparent sea squirt</name>
    <dbReference type="NCBI Taxonomy" id="51511"/>
    <lineage>
        <taxon>Eukaryota</taxon>
        <taxon>Metazoa</taxon>
        <taxon>Chordata</taxon>
        <taxon>Tunicata</taxon>
        <taxon>Ascidiacea</taxon>
        <taxon>Phlebobranchia</taxon>
        <taxon>Cionidae</taxon>
        <taxon>Ciona</taxon>
    </lineage>
</organism>
<sequence>MSVNQSSYDANHVNTSLRRSSPPVMGDTEAYIQGMKSAFQTKMGGLSPRGRREALMQQKLALEREQIHLQQMLREQEEILRLRQSELKKRHNDYTNKLQSFNCTGANATPSETYDESTDVYSTMNDYPRTITPVLPKYSSKLNGSSYSMSEYDRSRNANHVRDRDHLSSFVSSKYSPHDESSSRMNRCSHTPVRSPLRPKSNTSFRNSLQHSMHDSQIHTDDSLSRSQATMNNISMLSELIDTVDLSPPSGHMSQYTRSQADRDDLLTSTTFDPEDSELLDDIFFIR</sequence>
<accession>H2YX56</accession>
<feature type="region of interest" description="Disordered" evidence="1">
    <location>
        <begin position="1"/>
        <end position="24"/>
    </location>
</feature>
<feature type="compositionally biased region" description="Basic and acidic residues" evidence="1">
    <location>
        <begin position="151"/>
        <end position="167"/>
    </location>
</feature>
<feature type="compositionally biased region" description="Basic and acidic residues" evidence="1">
    <location>
        <begin position="212"/>
        <end position="224"/>
    </location>
</feature>
<dbReference type="InParanoid" id="H2YX56"/>
<reference evidence="2" key="3">
    <citation type="submission" date="2025-09" db="UniProtKB">
        <authorList>
            <consortium name="Ensembl"/>
        </authorList>
    </citation>
    <scope>IDENTIFICATION</scope>
</reference>
<evidence type="ECO:0000313" key="3">
    <source>
        <dbReference type="Proteomes" id="UP000007875"/>
    </source>
</evidence>
<reference evidence="2" key="2">
    <citation type="submission" date="2025-08" db="UniProtKB">
        <authorList>
            <consortium name="Ensembl"/>
        </authorList>
    </citation>
    <scope>IDENTIFICATION</scope>
</reference>
<dbReference type="AlphaFoldDB" id="H2YX56"/>
<evidence type="ECO:0000313" key="2">
    <source>
        <dbReference type="Ensembl" id="ENSCSAVP00000009917.1"/>
    </source>
</evidence>
<evidence type="ECO:0000256" key="1">
    <source>
        <dbReference type="SAM" id="MobiDB-lite"/>
    </source>
</evidence>
<feature type="compositionally biased region" description="Polar residues" evidence="1">
    <location>
        <begin position="200"/>
        <end position="211"/>
    </location>
</feature>
<protein>
    <submittedName>
        <fullName evidence="2">Uncharacterized protein</fullName>
    </submittedName>
</protein>
<dbReference type="Ensembl" id="ENSCSAVT00000010037.1">
    <property type="protein sequence ID" value="ENSCSAVP00000009917.1"/>
    <property type="gene ID" value="ENSCSAVG00000005834.1"/>
</dbReference>